<accession>A0AAQ3QJU7</accession>
<dbReference type="AlphaFoldDB" id="A0AAQ3QJU7"/>
<keyword evidence="3" id="KW-1185">Reference proteome</keyword>
<gene>
    <name evidence="2" type="ORF">Cni_G20585</name>
</gene>
<feature type="region of interest" description="Disordered" evidence="1">
    <location>
        <begin position="1"/>
        <end position="49"/>
    </location>
</feature>
<reference evidence="2 3" key="1">
    <citation type="submission" date="2023-10" db="EMBL/GenBank/DDBJ databases">
        <title>Chromosome-scale genome assembly provides insights into flower coloration mechanisms of Canna indica.</title>
        <authorList>
            <person name="Li C."/>
        </authorList>
    </citation>
    <scope>NUCLEOTIDE SEQUENCE [LARGE SCALE GENOMIC DNA]</scope>
    <source>
        <tissue evidence="2">Flower</tissue>
    </source>
</reference>
<protein>
    <submittedName>
        <fullName evidence="2">Uncharacterized protein</fullName>
    </submittedName>
</protein>
<proteinExistence type="predicted"/>
<dbReference type="EMBL" id="CP136895">
    <property type="protein sequence ID" value="WOL11821.1"/>
    <property type="molecule type" value="Genomic_DNA"/>
</dbReference>
<organism evidence="2 3">
    <name type="scientific">Canna indica</name>
    <name type="common">Indian-shot</name>
    <dbReference type="NCBI Taxonomy" id="4628"/>
    <lineage>
        <taxon>Eukaryota</taxon>
        <taxon>Viridiplantae</taxon>
        <taxon>Streptophyta</taxon>
        <taxon>Embryophyta</taxon>
        <taxon>Tracheophyta</taxon>
        <taxon>Spermatophyta</taxon>
        <taxon>Magnoliopsida</taxon>
        <taxon>Liliopsida</taxon>
        <taxon>Zingiberales</taxon>
        <taxon>Cannaceae</taxon>
        <taxon>Canna</taxon>
    </lineage>
</organism>
<evidence type="ECO:0000313" key="3">
    <source>
        <dbReference type="Proteomes" id="UP001327560"/>
    </source>
</evidence>
<evidence type="ECO:0000313" key="2">
    <source>
        <dbReference type="EMBL" id="WOL11821.1"/>
    </source>
</evidence>
<feature type="compositionally biased region" description="Basic and acidic residues" evidence="1">
    <location>
        <begin position="31"/>
        <end position="42"/>
    </location>
</feature>
<name>A0AAQ3QJU7_9LILI</name>
<sequence length="178" mass="19576">MASSVANIDGKSGQKGVSSPIYPSRAKKPRDKNVRIPDDARPSRIGFLRDPAIEKGEPSSLASEDWIPQSSCEPIISISSSDRSAGFWQVWKNMNGICFNNKGMGINSLLLKALAEVLVDRKAEICKAKDTLLDSSFLISDQMQKGQTVCSKFTLMLPGFRMRCLLGLVPLMLIRKTN</sequence>
<dbReference type="Proteomes" id="UP001327560">
    <property type="component" value="Chromosome 6"/>
</dbReference>
<evidence type="ECO:0000256" key="1">
    <source>
        <dbReference type="SAM" id="MobiDB-lite"/>
    </source>
</evidence>